<dbReference type="InterPro" id="IPR035906">
    <property type="entry name" value="MetI-like_sf"/>
</dbReference>
<comment type="caution">
    <text evidence="11">The sequence shown here is derived from an EMBL/GenBank/DDBJ whole genome shotgun (WGS) entry which is preliminary data.</text>
</comment>
<dbReference type="RefSeq" id="WP_208847509.1">
    <property type="nucleotide sequence ID" value="NZ_JAGGDJ010000004.1"/>
</dbReference>
<feature type="transmembrane region" description="Helical" evidence="8">
    <location>
        <begin position="174"/>
        <end position="193"/>
    </location>
</feature>
<feature type="transmembrane region" description="Helical" evidence="8">
    <location>
        <begin position="231"/>
        <end position="253"/>
    </location>
</feature>
<gene>
    <name evidence="11" type="primary">pstC</name>
    <name evidence="11" type="ORF">I8J29_08690</name>
</gene>
<keyword evidence="6 8" id="KW-1133">Transmembrane helix</keyword>
<feature type="transmembrane region" description="Helical" evidence="8">
    <location>
        <begin position="40"/>
        <end position="63"/>
    </location>
</feature>
<dbReference type="SUPFAM" id="SSF161098">
    <property type="entry name" value="MetI-like"/>
    <property type="match status" value="1"/>
</dbReference>
<evidence type="ECO:0000256" key="5">
    <source>
        <dbReference type="ARBA" id="ARBA00022692"/>
    </source>
</evidence>
<feature type="transmembrane region" description="Helical" evidence="8">
    <location>
        <begin position="289"/>
        <end position="312"/>
    </location>
</feature>
<evidence type="ECO:0000256" key="3">
    <source>
        <dbReference type="ARBA" id="ARBA00022448"/>
    </source>
</evidence>
<evidence type="ECO:0000256" key="6">
    <source>
        <dbReference type="ARBA" id="ARBA00022989"/>
    </source>
</evidence>
<organism evidence="11 12">
    <name type="scientific">Paenibacillus artemisiicola</name>
    <dbReference type="NCBI Taxonomy" id="1172618"/>
    <lineage>
        <taxon>Bacteria</taxon>
        <taxon>Bacillati</taxon>
        <taxon>Bacillota</taxon>
        <taxon>Bacilli</taxon>
        <taxon>Bacillales</taxon>
        <taxon>Paenibacillaceae</taxon>
        <taxon>Paenibacillus</taxon>
    </lineage>
</organism>
<dbReference type="Proteomes" id="UP000670947">
    <property type="component" value="Unassembled WGS sequence"/>
</dbReference>
<dbReference type="EMBL" id="JAGGDJ010000004">
    <property type="protein sequence ID" value="MBO7744268.1"/>
    <property type="molecule type" value="Genomic_DNA"/>
</dbReference>
<accession>A0ABS3W7L7</accession>
<dbReference type="CDD" id="cd06261">
    <property type="entry name" value="TM_PBP2"/>
    <property type="match status" value="1"/>
</dbReference>
<comment type="subcellular location">
    <subcellularLocation>
        <location evidence="1 8">Cell membrane</location>
        <topology evidence="1 8">Multi-pass membrane protein</topology>
    </subcellularLocation>
</comment>
<dbReference type="NCBIfam" id="TIGR02138">
    <property type="entry name" value="phosphate_pstC"/>
    <property type="match status" value="1"/>
</dbReference>
<evidence type="ECO:0000313" key="11">
    <source>
        <dbReference type="EMBL" id="MBO7744268.1"/>
    </source>
</evidence>
<evidence type="ECO:0000256" key="1">
    <source>
        <dbReference type="ARBA" id="ARBA00004651"/>
    </source>
</evidence>
<comment type="similarity">
    <text evidence="2 9">Belongs to the binding-protein-dependent transport system permease family. CysTW subfamily.</text>
</comment>
<proteinExistence type="inferred from homology"/>
<evidence type="ECO:0000313" key="12">
    <source>
        <dbReference type="Proteomes" id="UP000670947"/>
    </source>
</evidence>
<evidence type="ECO:0000256" key="9">
    <source>
        <dbReference type="RuleBase" id="RU363054"/>
    </source>
</evidence>
<dbReference type="Gene3D" id="1.10.3720.10">
    <property type="entry name" value="MetI-like"/>
    <property type="match status" value="1"/>
</dbReference>
<evidence type="ECO:0000256" key="4">
    <source>
        <dbReference type="ARBA" id="ARBA00022475"/>
    </source>
</evidence>
<sequence>MMEVPNSGTVYSGHELGRSLESSSGKAFGRKARLSFYNRAFKIACIASAVFVCLILFSILLLMGRTGVLTFETVSLKTFFFSTDWVPENEQYGAFVFIFGTVALTLLTMVISVPLSVIIAVFLSEMTPSWLKNALRPVLDLLVGIPSVVYGFLGMTVLIPMLRSLTGTNLGDGILAAGIVLTIMVLPTISRITDDSIVAVPKKYRDASYALGSTRFQTIIRVVIPAAKSGIMYAVILGMARAIGETMAVVMVIGNTPQLADALFKPTSVLTSNIVMQIPNVPFDSTWNYALYMMGFILLVISLIMIVAVRLLQGKGVKS</sequence>
<name>A0ABS3W7L7_9BACL</name>
<evidence type="ECO:0000256" key="8">
    <source>
        <dbReference type="RuleBase" id="RU363032"/>
    </source>
</evidence>
<dbReference type="InterPro" id="IPR051124">
    <property type="entry name" value="Phosphate_Transport_Permease"/>
</dbReference>
<keyword evidence="9" id="KW-0592">Phosphate transport</keyword>
<comment type="function">
    <text evidence="9">Part of the binding-protein-dependent transport system for phosphate; probably responsible for the translocation of the substrate across the membrane.</text>
</comment>
<dbReference type="InterPro" id="IPR000515">
    <property type="entry name" value="MetI-like"/>
</dbReference>
<evidence type="ECO:0000256" key="7">
    <source>
        <dbReference type="ARBA" id="ARBA00023136"/>
    </source>
</evidence>
<evidence type="ECO:0000256" key="2">
    <source>
        <dbReference type="ARBA" id="ARBA00007069"/>
    </source>
</evidence>
<reference evidence="11 12" key="1">
    <citation type="submission" date="2021-03" db="EMBL/GenBank/DDBJ databases">
        <title>Paenibacillus artemisicola MWE-103 whole genome sequence.</title>
        <authorList>
            <person name="Ham Y.J."/>
        </authorList>
    </citation>
    <scope>NUCLEOTIDE SEQUENCE [LARGE SCALE GENOMIC DNA]</scope>
    <source>
        <strain evidence="11 12">MWE-103</strain>
    </source>
</reference>
<feature type="transmembrane region" description="Helical" evidence="8">
    <location>
        <begin position="141"/>
        <end position="162"/>
    </location>
</feature>
<dbReference type="InterPro" id="IPR011864">
    <property type="entry name" value="Phosphate_PstC"/>
</dbReference>
<protein>
    <recommendedName>
        <fullName evidence="9">Phosphate transport system permease protein</fullName>
    </recommendedName>
</protein>
<dbReference type="PROSITE" id="PS50928">
    <property type="entry name" value="ABC_TM1"/>
    <property type="match status" value="1"/>
</dbReference>
<dbReference type="PANTHER" id="PTHR30425">
    <property type="entry name" value="PHOSPHATE TRANSPORT SYSTEM PERMEASE PROTEIN PST"/>
    <property type="match status" value="1"/>
</dbReference>
<dbReference type="PANTHER" id="PTHR30425:SF2">
    <property type="entry name" value="ABC TRANSPORTER PERMEASE PROTEIN YQGH-RELATED"/>
    <property type="match status" value="1"/>
</dbReference>
<keyword evidence="7 8" id="KW-0472">Membrane</keyword>
<dbReference type="Pfam" id="PF00528">
    <property type="entry name" value="BPD_transp_1"/>
    <property type="match status" value="1"/>
</dbReference>
<keyword evidence="12" id="KW-1185">Reference proteome</keyword>
<keyword evidence="3 8" id="KW-0813">Transport</keyword>
<evidence type="ECO:0000259" key="10">
    <source>
        <dbReference type="PROSITE" id="PS50928"/>
    </source>
</evidence>
<keyword evidence="4 9" id="KW-1003">Cell membrane</keyword>
<keyword evidence="5 8" id="KW-0812">Transmembrane</keyword>
<feature type="domain" description="ABC transmembrane type-1" evidence="10">
    <location>
        <begin position="98"/>
        <end position="309"/>
    </location>
</feature>
<feature type="transmembrane region" description="Helical" evidence="8">
    <location>
        <begin position="92"/>
        <end position="121"/>
    </location>
</feature>